<feature type="compositionally biased region" description="Basic and acidic residues" evidence="1">
    <location>
        <begin position="81"/>
        <end position="101"/>
    </location>
</feature>
<dbReference type="STRING" id="270351.Maq22A_c28595"/>
<feature type="region of interest" description="Disordered" evidence="1">
    <location>
        <begin position="1"/>
        <end position="101"/>
    </location>
</feature>
<accession>A0A1Y0ZGV3</accession>
<dbReference type="KEGG" id="maqu:Maq22A_c28595"/>
<dbReference type="EMBL" id="AP014704">
    <property type="protein sequence ID" value="BAR47225.1"/>
    <property type="molecule type" value="Genomic_DNA"/>
</dbReference>
<dbReference type="Proteomes" id="UP000061432">
    <property type="component" value="Chromosome"/>
</dbReference>
<organism evidence="2 3">
    <name type="scientific">Methylobacterium aquaticum</name>
    <dbReference type="NCBI Taxonomy" id="270351"/>
    <lineage>
        <taxon>Bacteria</taxon>
        <taxon>Pseudomonadati</taxon>
        <taxon>Pseudomonadota</taxon>
        <taxon>Alphaproteobacteria</taxon>
        <taxon>Hyphomicrobiales</taxon>
        <taxon>Methylobacteriaceae</taxon>
        <taxon>Methylobacterium</taxon>
    </lineage>
</organism>
<dbReference type="AlphaFoldDB" id="A0A1Y0ZGV3"/>
<gene>
    <name evidence="2" type="ORF">Maq22A_c28595</name>
</gene>
<evidence type="ECO:0000313" key="3">
    <source>
        <dbReference type="Proteomes" id="UP000061432"/>
    </source>
</evidence>
<evidence type="ECO:0000313" key="2">
    <source>
        <dbReference type="EMBL" id="BAR47225.1"/>
    </source>
</evidence>
<sequence length="101" mass="10873">MSARRAAARRRDGAPGSGADRGAEPRRPVPRSTGRAPARTPFPVESPVAPERIRAHRPAAAAAPPGDRRNLPFGTAAAKKSTQERAEKERSMLLTARRSDR</sequence>
<protein>
    <submittedName>
        <fullName evidence="2">Uncharacterized protein</fullName>
    </submittedName>
</protein>
<reference evidence="2 3" key="1">
    <citation type="journal article" date="2015" name="Genome Announc.">
        <title>Complete Genome Sequence of Methylobacterium aquaticum Strain 22A, Isolated from Racomitrium japonicum Moss.</title>
        <authorList>
            <person name="Tani A."/>
            <person name="Ogura Y."/>
            <person name="Hayashi T."/>
            <person name="Kimbara K."/>
        </authorList>
    </citation>
    <scope>NUCLEOTIDE SEQUENCE [LARGE SCALE GENOMIC DNA]</scope>
    <source>
        <strain evidence="2 3">MA-22A</strain>
    </source>
</reference>
<proteinExistence type="predicted"/>
<name>A0A1Y0ZGV3_9HYPH</name>
<evidence type="ECO:0000256" key="1">
    <source>
        <dbReference type="SAM" id="MobiDB-lite"/>
    </source>
</evidence>
<reference evidence="3" key="2">
    <citation type="submission" date="2015-01" db="EMBL/GenBank/DDBJ databases">
        <title>Complete genome sequence of Methylobacterium aquaticum strain 22A.</title>
        <authorList>
            <person name="Tani A."/>
            <person name="Ogura Y."/>
            <person name="Hayashi T."/>
        </authorList>
    </citation>
    <scope>NUCLEOTIDE SEQUENCE [LARGE SCALE GENOMIC DNA]</scope>
    <source>
        <strain evidence="3">MA-22A</strain>
    </source>
</reference>